<dbReference type="NCBIfam" id="TIGR01863">
    <property type="entry name" value="cas_Csd1"/>
    <property type="match status" value="1"/>
</dbReference>
<comment type="caution">
    <text evidence="1">The sequence shown here is derived from an EMBL/GenBank/DDBJ whole genome shotgun (WGS) entry which is preliminary data.</text>
</comment>
<gene>
    <name evidence="1" type="ORF">ABID24_003848</name>
</gene>
<evidence type="ECO:0000313" key="2">
    <source>
        <dbReference type="Proteomes" id="UP001549106"/>
    </source>
</evidence>
<protein>
    <submittedName>
        <fullName evidence="1">CRISPR-associated protein Csd1</fullName>
    </submittedName>
</protein>
<accession>A0ABV2M7W8</accession>
<dbReference type="Pfam" id="PF09709">
    <property type="entry name" value="Cas_Csd1"/>
    <property type="match status" value="1"/>
</dbReference>
<dbReference type="Proteomes" id="UP001549106">
    <property type="component" value="Unassembled WGS sequence"/>
</dbReference>
<keyword evidence="2" id="KW-1185">Reference proteome</keyword>
<name>A0ABV2M7W8_9FIRM</name>
<dbReference type="CDD" id="cd09757">
    <property type="entry name" value="Cas8c_I-C"/>
    <property type="match status" value="1"/>
</dbReference>
<dbReference type="EMBL" id="JBEPMJ010000065">
    <property type="protein sequence ID" value="MET3752574.1"/>
    <property type="molecule type" value="Genomic_DNA"/>
</dbReference>
<reference evidence="1 2" key="1">
    <citation type="submission" date="2024-06" db="EMBL/GenBank/DDBJ databases">
        <title>Genomic Encyclopedia of Type Strains, Phase IV (KMG-IV): sequencing the most valuable type-strain genomes for metagenomic binning, comparative biology and taxonomic classification.</title>
        <authorList>
            <person name="Goeker M."/>
        </authorList>
    </citation>
    <scope>NUCLEOTIDE SEQUENCE [LARGE SCALE GENOMIC DNA]</scope>
    <source>
        <strain evidence="1 2">DSM 29492</strain>
    </source>
</reference>
<sequence length="582" mass="66881">MILQALATYYEKLAEMGKATRPGWCTAKVSYALNLTEKGELQGIIYRKKKEERGKKTVEVAVPITVPEMTTRSSGVSANFLCDNAKYMLGIDKENDEKSRKRAQECFEAAREKHLSILKNAQGKMAMAVKRFFENWNPEKAFENPIIRDRLEELTDGGNLIFCMGIQEEAQKDEEIKSIWEKSYLEAESGDQGICLVTGKKGEIARIHRVIKGVPGAQSSGAALVSFNAHAFESYEKSQSYNAPVSKEAEFAYTTALNFLLSDREYSMQIGDTMVVFWAESGRDECRKVFWLSANPPKDNQKEIASLFEDIKEHKYINCDEEILDPKQKFYILGIAPNAARLSVRFFYQDSFGNILNNFSLHYQRMNMVKPSWEQREFLGIWSMLYETVNQKSKDKTPVPNMAAMVLRSIVSGGQYPQSLYLDTLMRIRAEQGEVNWGRASIIKAFLIQNYKWKEGEEYMALNEESKDTAYVLGRLFFALEAVQMEANPDIKATIRDRYFNSACTAPASVFPVLFRLKNSHMKKIERDKGSSKKYYEYLFTDITGKLDDIEFPAQLTLKEQGKFILGYYHQKQKKYEKREEK</sequence>
<proteinExistence type="predicted"/>
<dbReference type="RefSeq" id="WP_257465805.1">
    <property type="nucleotide sequence ID" value="NZ_BAABXP010000001.1"/>
</dbReference>
<evidence type="ECO:0000313" key="1">
    <source>
        <dbReference type="EMBL" id="MET3752574.1"/>
    </source>
</evidence>
<organism evidence="1 2">
    <name type="scientific">Blautia caecimuris</name>
    <dbReference type="NCBI Taxonomy" id="1796615"/>
    <lineage>
        <taxon>Bacteria</taxon>
        <taxon>Bacillati</taxon>
        <taxon>Bacillota</taxon>
        <taxon>Clostridia</taxon>
        <taxon>Lachnospirales</taxon>
        <taxon>Lachnospiraceae</taxon>
        <taxon>Blautia</taxon>
    </lineage>
</organism>
<dbReference type="InterPro" id="IPR010144">
    <property type="entry name" value="CRISPR-assoc_prot_Csd1-typ"/>
</dbReference>